<dbReference type="GeneID" id="23865710"/>
<feature type="transmembrane region" description="Helical" evidence="1">
    <location>
        <begin position="186"/>
        <end position="207"/>
    </location>
</feature>
<proteinExistence type="predicted"/>
<dbReference type="Proteomes" id="UP000002316">
    <property type="component" value="Chromosome 10"/>
</dbReference>
<evidence type="ECO:0000313" key="2">
    <source>
        <dbReference type="EMBL" id="CBH15529.1"/>
    </source>
</evidence>
<evidence type="ECO:0000313" key="3">
    <source>
        <dbReference type="Proteomes" id="UP000002316"/>
    </source>
</evidence>
<evidence type="ECO:0000256" key="1">
    <source>
        <dbReference type="SAM" id="Phobius"/>
    </source>
</evidence>
<accession>D0A2N5</accession>
<organism evidence="2 3">
    <name type="scientific">Trypanosoma brucei gambiense (strain MHOM/CI/86/DAL972)</name>
    <dbReference type="NCBI Taxonomy" id="679716"/>
    <lineage>
        <taxon>Eukaryota</taxon>
        <taxon>Discoba</taxon>
        <taxon>Euglenozoa</taxon>
        <taxon>Kinetoplastea</taxon>
        <taxon>Metakinetoplastina</taxon>
        <taxon>Trypanosomatida</taxon>
        <taxon>Trypanosomatidae</taxon>
        <taxon>Trypanosoma</taxon>
    </lineage>
</organism>
<gene>
    <name evidence="2" type="ORF">TbgDal_X6140</name>
</gene>
<evidence type="ECO:0008006" key="4">
    <source>
        <dbReference type="Google" id="ProtNLM"/>
    </source>
</evidence>
<sequence>MLGNKVVSSPLVAALVALAVRLLAHNFSHHIHLPYHFGITTSKTGSEIWKEAVFWKQQFGVVPAFLTTVGPWFMEYIPPASSDAYVIFLCLCDALTVYIVSRWPSAKPQLTYALFVLNPIMALLPMLESLAPLEHVLLAVILECCRKRRIHPWLIFAARLLAPLLGFHFIAIIVALWYPVGTPCPKIALVGVALCTACIGGCGMLYLRWWGEHVERTSLYSPPDNGVMWYVRLLIMAAFHRSMEVGQIELPAVLTLIFSTGVPCEKEAAAETMKDGGAIPGDRRLLVTLLAICFSKLFCEHVILADYMITVFFLYSLLEVKGRGGFKSMLDRVRGLNIFLPICTVLLGVPLQYAFYTGWVMWDMANPNWVFFPQVAFVTGGGLFLLAFVNSLVDAMKEECVAGITKEKQA</sequence>
<keyword evidence="1" id="KW-0812">Transmembrane</keyword>
<keyword evidence="1" id="KW-1133">Transmembrane helix</keyword>
<feature type="transmembrane region" description="Helical" evidence="1">
    <location>
        <begin position="120"/>
        <end position="142"/>
    </location>
</feature>
<keyword evidence="1" id="KW-0472">Membrane</keyword>
<dbReference type="OrthoDB" id="271420at2759"/>
<dbReference type="VEuPathDB" id="TriTrypDB:Tbg972.10.6140"/>
<feature type="transmembrane region" description="Helical" evidence="1">
    <location>
        <begin position="154"/>
        <end position="180"/>
    </location>
</feature>
<dbReference type="RefSeq" id="XP_011777793.1">
    <property type="nucleotide sequence ID" value="XM_011779491.1"/>
</dbReference>
<feature type="transmembrane region" description="Helical" evidence="1">
    <location>
        <begin position="368"/>
        <end position="389"/>
    </location>
</feature>
<dbReference type="AlphaFoldDB" id="D0A2N5"/>
<name>D0A2N5_TRYB9</name>
<dbReference type="EMBL" id="FN554973">
    <property type="protein sequence ID" value="CBH15529.1"/>
    <property type="molecule type" value="Genomic_DNA"/>
</dbReference>
<feature type="transmembrane region" description="Helical" evidence="1">
    <location>
        <begin position="6"/>
        <end position="24"/>
    </location>
</feature>
<protein>
    <recommendedName>
        <fullName evidence="4">GPI transamidase component Tta2</fullName>
    </recommendedName>
</protein>
<dbReference type="KEGG" id="tbg:TbgDal_X6140"/>
<feature type="transmembrane region" description="Helical" evidence="1">
    <location>
        <begin position="336"/>
        <end position="356"/>
    </location>
</feature>
<reference evidence="3" key="1">
    <citation type="journal article" date="2010" name="PLoS Negl. Trop. Dis.">
        <title>The genome sequence of Trypanosoma brucei gambiense, causative agent of chronic human african trypanosomiasis.</title>
        <authorList>
            <person name="Jackson A.P."/>
            <person name="Sanders M."/>
            <person name="Berry A."/>
            <person name="McQuillan J."/>
            <person name="Aslett M.A."/>
            <person name="Quail M.A."/>
            <person name="Chukualim B."/>
            <person name="Capewell P."/>
            <person name="MacLeod A."/>
            <person name="Melville S.E."/>
            <person name="Gibson W."/>
            <person name="Barry J.D."/>
            <person name="Berriman M."/>
            <person name="Hertz-Fowler C."/>
        </authorList>
    </citation>
    <scope>NUCLEOTIDE SEQUENCE [LARGE SCALE GENOMIC DNA]</scope>
    <source>
        <strain evidence="3">MHOM/CI/86/DAL972</strain>
    </source>
</reference>